<gene>
    <name evidence="11" type="ORF">D1B32_03945</name>
</gene>
<evidence type="ECO:0000256" key="7">
    <source>
        <dbReference type="ARBA" id="ARBA00023136"/>
    </source>
</evidence>
<dbReference type="AlphaFoldDB" id="A0A417YLF6"/>
<evidence type="ECO:0000256" key="6">
    <source>
        <dbReference type="ARBA" id="ARBA00022989"/>
    </source>
</evidence>
<dbReference type="InterPro" id="IPR036640">
    <property type="entry name" value="ABC1_TM_sf"/>
</dbReference>
<dbReference type="GO" id="GO:0034040">
    <property type="term" value="F:ATPase-coupled lipid transmembrane transporter activity"/>
    <property type="evidence" value="ECO:0007669"/>
    <property type="project" value="TreeGrafter"/>
</dbReference>
<dbReference type="PROSITE" id="PS00211">
    <property type="entry name" value="ABC_TRANSPORTER_1"/>
    <property type="match status" value="1"/>
</dbReference>
<keyword evidence="4" id="KW-0547">Nucleotide-binding</keyword>
<dbReference type="PROSITE" id="PS50929">
    <property type="entry name" value="ABC_TM1F"/>
    <property type="match status" value="1"/>
</dbReference>
<evidence type="ECO:0000256" key="2">
    <source>
        <dbReference type="ARBA" id="ARBA00022448"/>
    </source>
</evidence>
<feature type="transmembrane region" description="Helical" evidence="8">
    <location>
        <begin position="21"/>
        <end position="42"/>
    </location>
</feature>
<dbReference type="GO" id="GO:0005524">
    <property type="term" value="F:ATP binding"/>
    <property type="evidence" value="ECO:0007669"/>
    <property type="project" value="UniProtKB-KW"/>
</dbReference>
<keyword evidence="3 8" id="KW-0812">Transmembrane</keyword>
<keyword evidence="7 8" id="KW-0472">Membrane</keyword>
<reference evidence="11 12" key="1">
    <citation type="journal article" date="2007" name="Int. J. Syst. Evol. Microbiol.">
        <title>Oceanobacillus profundus sp. nov., isolated from a deep-sea sediment core.</title>
        <authorList>
            <person name="Kim Y.G."/>
            <person name="Choi D.H."/>
            <person name="Hyun S."/>
            <person name="Cho B.C."/>
        </authorList>
    </citation>
    <scope>NUCLEOTIDE SEQUENCE [LARGE SCALE GENOMIC DNA]</scope>
    <source>
        <strain evidence="11 12">DSM 18246</strain>
    </source>
</reference>
<dbReference type="Pfam" id="PF00664">
    <property type="entry name" value="ABC_membrane"/>
    <property type="match status" value="1"/>
</dbReference>
<evidence type="ECO:0000256" key="5">
    <source>
        <dbReference type="ARBA" id="ARBA00022840"/>
    </source>
</evidence>
<dbReference type="FunFam" id="3.40.50.300:FF:000287">
    <property type="entry name" value="Multidrug ABC transporter ATP-binding protein"/>
    <property type="match status" value="1"/>
</dbReference>
<dbReference type="GO" id="GO:0140359">
    <property type="term" value="F:ABC-type transporter activity"/>
    <property type="evidence" value="ECO:0007669"/>
    <property type="project" value="InterPro"/>
</dbReference>
<dbReference type="GO" id="GO:0005886">
    <property type="term" value="C:plasma membrane"/>
    <property type="evidence" value="ECO:0007669"/>
    <property type="project" value="UniProtKB-SubCell"/>
</dbReference>
<dbReference type="InterPro" id="IPR039421">
    <property type="entry name" value="Type_1_exporter"/>
</dbReference>
<feature type="transmembrane region" description="Helical" evidence="8">
    <location>
        <begin position="234"/>
        <end position="253"/>
    </location>
</feature>
<dbReference type="CDD" id="cd03254">
    <property type="entry name" value="ABCC_Glucan_exporter_like"/>
    <property type="match status" value="1"/>
</dbReference>
<evidence type="ECO:0000256" key="8">
    <source>
        <dbReference type="SAM" id="Phobius"/>
    </source>
</evidence>
<protein>
    <submittedName>
        <fullName evidence="11">ABC transporter ATP-binding protein</fullName>
    </submittedName>
</protein>
<sequence>MKKPSTEKRLFHYALHYKKRIIIGLFCLMIAVAMELAGPFIAKIVIDDHILGVEGYWQEVAENDDRYTVDYDGGSFKRVDRLTASDETIGEAVTLLQIGTAYHFIHDRAPLDGKRDANANDNQISITTAEGTFHYGGERLALTEAYPFFKPEQRPILLLLGLYIGLLVIAGIFQFYKTFLLQKAANQIVKKMRTDLFAHTQRIPIDYFVDQPAGTIVARITNDTEAIRDLYERVLAIIVTSAVYMGGIFIALFILDAKLAMMCLLILPLLYGWMKAYKYFGTKYNKVIRKTISQINGNISEAIQGMPVIQAFNREKKTKEEFEVLNERNYTYQKKLIKLSALTSYNLVTVIRNLTFVGFIWYFGSSSLELTSVISIGMLYAFVDYITRLFEPVTDIVNQLPLLEQARVAGARVFELLDHDGEAVENKQIEKYRGKIVFDHVSFAYNEKDYVLNDISFEINEGQTAAFVGHTGSGKSSIMNLLFRFYDAQKGSIRIDGYNTRDWARQQVRSHMGIVLQDPFLFSGTIISNVTMNDPKISREAAISALHAVGANRFIDKLPNTYDEVVTEGGTTFSLGERQLISFARALAFDPAILILDEATANIDTETENIIQEALKVLKEGRTTLVIAHRLSTIQQADIIFVLDHGTIKEQGNHDKLIEQQGLYYQMYQMQQGKVKAAV</sequence>
<evidence type="ECO:0000313" key="12">
    <source>
        <dbReference type="Proteomes" id="UP000285456"/>
    </source>
</evidence>
<feature type="domain" description="ABC transporter" evidence="9">
    <location>
        <begin position="436"/>
        <end position="670"/>
    </location>
</feature>
<dbReference type="SUPFAM" id="SSF90123">
    <property type="entry name" value="ABC transporter transmembrane region"/>
    <property type="match status" value="1"/>
</dbReference>
<comment type="caution">
    <text evidence="11">The sequence shown here is derived from an EMBL/GenBank/DDBJ whole genome shotgun (WGS) entry which is preliminary data.</text>
</comment>
<evidence type="ECO:0000256" key="4">
    <source>
        <dbReference type="ARBA" id="ARBA00022741"/>
    </source>
</evidence>
<evidence type="ECO:0000259" key="9">
    <source>
        <dbReference type="PROSITE" id="PS50893"/>
    </source>
</evidence>
<dbReference type="Pfam" id="PF00005">
    <property type="entry name" value="ABC_tran"/>
    <property type="match status" value="1"/>
</dbReference>
<dbReference type="InterPro" id="IPR027417">
    <property type="entry name" value="P-loop_NTPase"/>
</dbReference>
<dbReference type="InterPro" id="IPR011527">
    <property type="entry name" value="ABC1_TM_dom"/>
</dbReference>
<keyword evidence="5 11" id="KW-0067">ATP-binding</keyword>
<feature type="transmembrane region" description="Helical" evidence="8">
    <location>
        <begin position="370"/>
        <end position="390"/>
    </location>
</feature>
<feature type="transmembrane region" description="Helical" evidence="8">
    <location>
        <begin position="156"/>
        <end position="176"/>
    </location>
</feature>
<dbReference type="PROSITE" id="PS50893">
    <property type="entry name" value="ABC_TRANSPORTER_2"/>
    <property type="match status" value="1"/>
</dbReference>
<comment type="subcellular location">
    <subcellularLocation>
        <location evidence="1">Cell membrane</location>
        <topology evidence="1">Multi-pass membrane protein</topology>
    </subcellularLocation>
</comment>
<dbReference type="PANTHER" id="PTHR24221">
    <property type="entry name" value="ATP-BINDING CASSETTE SUB-FAMILY B"/>
    <property type="match status" value="1"/>
</dbReference>
<name>A0A417YLF6_9BACI</name>
<dbReference type="Gene3D" id="3.40.50.300">
    <property type="entry name" value="P-loop containing nucleotide triphosphate hydrolases"/>
    <property type="match status" value="1"/>
</dbReference>
<dbReference type="OrthoDB" id="9770415at2"/>
<proteinExistence type="predicted"/>
<keyword evidence="12" id="KW-1185">Reference proteome</keyword>
<dbReference type="Proteomes" id="UP000285456">
    <property type="component" value="Unassembled WGS sequence"/>
</dbReference>
<dbReference type="InterPro" id="IPR003593">
    <property type="entry name" value="AAA+_ATPase"/>
</dbReference>
<dbReference type="RefSeq" id="WP_118888685.1">
    <property type="nucleotide sequence ID" value="NZ_JAMAWL010000010.1"/>
</dbReference>
<evidence type="ECO:0000313" key="11">
    <source>
        <dbReference type="EMBL" id="RHW34327.1"/>
    </source>
</evidence>
<organism evidence="11 12">
    <name type="scientific">Oceanobacillus profundus</name>
    <dbReference type="NCBI Taxonomy" id="372463"/>
    <lineage>
        <taxon>Bacteria</taxon>
        <taxon>Bacillati</taxon>
        <taxon>Bacillota</taxon>
        <taxon>Bacilli</taxon>
        <taxon>Bacillales</taxon>
        <taxon>Bacillaceae</taxon>
        <taxon>Oceanobacillus</taxon>
    </lineage>
</organism>
<dbReference type="InterPro" id="IPR003439">
    <property type="entry name" value="ABC_transporter-like_ATP-bd"/>
</dbReference>
<keyword evidence="2" id="KW-0813">Transport</keyword>
<dbReference type="Gene3D" id="1.20.1560.10">
    <property type="entry name" value="ABC transporter type 1, transmembrane domain"/>
    <property type="match status" value="1"/>
</dbReference>
<evidence type="ECO:0000259" key="10">
    <source>
        <dbReference type="PROSITE" id="PS50929"/>
    </source>
</evidence>
<evidence type="ECO:0000256" key="3">
    <source>
        <dbReference type="ARBA" id="ARBA00022692"/>
    </source>
</evidence>
<dbReference type="InterPro" id="IPR017871">
    <property type="entry name" value="ABC_transporter-like_CS"/>
</dbReference>
<dbReference type="SMART" id="SM00382">
    <property type="entry name" value="AAA"/>
    <property type="match status" value="1"/>
</dbReference>
<feature type="domain" description="ABC transmembrane type-1" evidence="10">
    <location>
        <begin position="22"/>
        <end position="405"/>
    </location>
</feature>
<dbReference type="CDD" id="cd18544">
    <property type="entry name" value="ABC_6TM_TmrA_like"/>
    <property type="match status" value="1"/>
</dbReference>
<keyword evidence="6 8" id="KW-1133">Transmembrane helix</keyword>
<dbReference type="PANTHER" id="PTHR24221:SF430">
    <property type="entry name" value="MULTIDRUG RESISTANCE ABC TRANSPORTER ATP-BINDING_PERMEASE PROTEIN YHEH-RELATED"/>
    <property type="match status" value="1"/>
</dbReference>
<accession>A0A417YLF6</accession>
<dbReference type="EMBL" id="QWEH01000002">
    <property type="protein sequence ID" value="RHW34327.1"/>
    <property type="molecule type" value="Genomic_DNA"/>
</dbReference>
<dbReference type="GO" id="GO:0016887">
    <property type="term" value="F:ATP hydrolysis activity"/>
    <property type="evidence" value="ECO:0007669"/>
    <property type="project" value="InterPro"/>
</dbReference>
<evidence type="ECO:0000256" key="1">
    <source>
        <dbReference type="ARBA" id="ARBA00004651"/>
    </source>
</evidence>
<feature type="transmembrane region" description="Helical" evidence="8">
    <location>
        <begin position="259"/>
        <end position="280"/>
    </location>
</feature>
<dbReference type="SUPFAM" id="SSF52540">
    <property type="entry name" value="P-loop containing nucleoside triphosphate hydrolases"/>
    <property type="match status" value="1"/>
</dbReference>